<accession>A0A6P4ZNN4</accession>
<dbReference type="InterPro" id="IPR007531">
    <property type="entry name" value="Dysbindin"/>
</dbReference>
<proteinExistence type="inferred from homology"/>
<keyword evidence="4" id="KW-1185">Reference proteome</keyword>
<dbReference type="PANTHER" id="PTHR16294">
    <property type="entry name" value="DYSTROBREVIN BINDING PROTEIN 1 DYSBINDIN"/>
    <property type="match status" value="1"/>
</dbReference>
<keyword evidence="2" id="KW-0175">Coiled coil</keyword>
<organism evidence="4 5">
    <name type="scientific">Branchiostoma belcheri</name>
    <name type="common">Amphioxus</name>
    <dbReference type="NCBI Taxonomy" id="7741"/>
    <lineage>
        <taxon>Eukaryota</taxon>
        <taxon>Metazoa</taxon>
        <taxon>Chordata</taxon>
        <taxon>Cephalochordata</taxon>
        <taxon>Leptocardii</taxon>
        <taxon>Amphioxiformes</taxon>
        <taxon>Branchiostomatidae</taxon>
        <taxon>Branchiostoma</taxon>
    </lineage>
</organism>
<name>A0A6P4ZNN4_BRABE</name>
<dbReference type="PANTHER" id="PTHR16294:SF6">
    <property type="entry name" value="DYNAMIN N-TERMINAL DOMAIN-CONTAINING PROTEIN"/>
    <property type="match status" value="1"/>
</dbReference>
<feature type="compositionally biased region" description="Low complexity" evidence="3">
    <location>
        <begin position="337"/>
        <end position="348"/>
    </location>
</feature>
<sequence length="348" mass="39445">MSGKMFGNFRERLQHVQHDFSAGLKNLTDKAKEVGKPGLTRERSKKRDLAGAELLYRYKESWMHMHKSIEETAVVGETVDTEVWKLVERYEGQARALSQLHSQLETFPGLVQELSSITEMVAGLSSDFEQVEHLLNELENVCEQQEMQANQSEHRNKLASYRQAKVLERENLQVQLDLVYLRKVREMEFSQQERLKERHKMFQDAFNDDLQHYKLYGARSALPHASGASAETTSNTEELSALTLDDIMDQSELDNFLGPMDDVGEVGVEAEEEEEEEEEESDSVTTDTEGTDSQAESIDVTRQDVTQMSEFTGSEVTGSEVTGSEVTGSEVTETEQQDGQTDTQEQNN</sequence>
<evidence type="ECO:0000256" key="1">
    <source>
        <dbReference type="ARBA" id="ARBA00008686"/>
    </source>
</evidence>
<feature type="region of interest" description="Disordered" evidence="3">
    <location>
        <begin position="267"/>
        <end position="348"/>
    </location>
</feature>
<evidence type="ECO:0000256" key="3">
    <source>
        <dbReference type="SAM" id="MobiDB-lite"/>
    </source>
</evidence>
<gene>
    <name evidence="5" type="primary">LOC109480618</name>
</gene>
<feature type="compositionally biased region" description="Acidic residues" evidence="3">
    <location>
        <begin position="267"/>
        <end position="282"/>
    </location>
</feature>
<feature type="compositionally biased region" description="Low complexity" evidence="3">
    <location>
        <begin position="283"/>
        <end position="293"/>
    </location>
</feature>
<dbReference type="GeneID" id="109480618"/>
<evidence type="ECO:0000256" key="2">
    <source>
        <dbReference type="SAM" id="Coils"/>
    </source>
</evidence>
<feature type="coiled-coil region" evidence="2">
    <location>
        <begin position="121"/>
        <end position="155"/>
    </location>
</feature>
<dbReference type="OrthoDB" id="2445127at2759"/>
<evidence type="ECO:0000313" key="4">
    <source>
        <dbReference type="Proteomes" id="UP000515135"/>
    </source>
</evidence>
<evidence type="ECO:0000313" key="5">
    <source>
        <dbReference type="RefSeq" id="XP_019638408.1"/>
    </source>
</evidence>
<dbReference type="GO" id="GO:0005737">
    <property type="term" value="C:cytoplasm"/>
    <property type="evidence" value="ECO:0007669"/>
    <property type="project" value="InterPro"/>
</dbReference>
<protein>
    <submittedName>
        <fullName evidence="5">Dysbindin-A-like</fullName>
    </submittedName>
</protein>
<feature type="compositionally biased region" description="Low complexity" evidence="3">
    <location>
        <begin position="312"/>
        <end position="331"/>
    </location>
</feature>
<dbReference type="Proteomes" id="UP000515135">
    <property type="component" value="Unplaced"/>
</dbReference>
<dbReference type="RefSeq" id="XP_019638408.1">
    <property type="nucleotide sequence ID" value="XM_019782849.1"/>
</dbReference>
<dbReference type="KEGG" id="bbel:109480618"/>
<comment type="similarity">
    <text evidence="1">Belongs to the dysbindin family.</text>
</comment>
<dbReference type="AlphaFoldDB" id="A0A6P4ZNN4"/>
<reference evidence="5" key="1">
    <citation type="submission" date="2025-08" db="UniProtKB">
        <authorList>
            <consortium name="RefSeq"/>
        </authorList>
    </citation>
    <scope>IDENTIFICATION</scope>
    <source>
        <tissue evidence="5">Gonad</tissue>
    </source>
</reference>